<keyword evidence="1" id="KW-0540">Nuclease</keyword>
<dbReference type="Proteomes" id="UP000252182">
    <property type="component" value="Chromosome"/>
</dbReference>
<feature type="signal peptide" evidence="4">
    <location>
        <begin position="1"/>
        <end position="22"/>
    </location>
</feature>
<dbReference type="PROSITE" id="PS51257">
    <property type="entry name" value="PROKAR_LIPOPROTEIN"/>
    <property type="match status" value="1"/>
</dbReference>
<accession>A0A345D7Y5</accession>
<dbReference type="GO" id="GO:0004521">
    <property type="term" value="F:RNA endonuclease activity"/>
    <property type="evidence" value="ECO:0007669"/>
    <property type="project" value="InterPro"/>
</dbReference>
<dbReference type="EMBL" id="CP031124">
    <property type="protein sequence ID" value="AXF84473.1"/>
    <property type="molecule type" value="Genomic_DNA"/>
</dbReference>
<dbReference type="SUPFAM" id="SSF53933">
    <property type="entry name" value="Microbial ribonucleases"/>
    <property type="match status" value="1"/>
</dbReference>
<organism evidence="5 6">
    <name type="scientific">Ephemeroptericola cinctiostellae</name>
    <dbReference type="NCBI Taxonomy" id="2268024"/>
    <lineage>
        <taxon>Bacteria</taxon>
        <taxon>Pseudomonadati</taxon>
        <taxon>Pseudomonadota</taxon>
        <taxon>Betaproteobacteria</taxon>
        <taxon>Burkholderiales</taxon>
        <taxon>Burkholderiaceae</taxon>
        <taxon>Ephemeroptericola</taxon>
    </lineage>
</organism>
<dbReference type="GO" id="GO:0016787">
    <property type="term" value="F:hydrolase activity"/>
    <property type="evidence" value="ECO:0007669"/>
    <property type="project" value="UniProtKB-KW"/>
</dbReference>
<dbReference type="RefSeq" id="WP_373277801.1">
    <property type="nucleotide sequence ID" value="NZ_CP031124.1"/>
</dbReference>
<dbReference type="AlphaFoldDB" id="A0A345D7Y5"/>
<keyword evidence="4" id="KW-0732">Signal</keyword>
<dbReference type="InterPro" id="IPR016191">
    <property type="entry name" value="Ribonuclease/ribotoxin"/>
</dbReference>
<dbReference type="KEGG" id="hyf:DTO96_100181"/>
<dbReference type="GO" id="GO:0003723">
    <property type="term" value="F:RNA binding"/>
    <property type="evidence" value="ECO:0007669"/>
    <property type="project" value="InterPro"/>
</dbReference>
<keyword evidence="6" id="KW-1185">Reference proteome</keyword>
<keyword evidence="2 5" id="KW-0378">Hydrolase</keyword>
<evidence type="ECO:0000256" key="1">
    <source>
        <dbReference type="ARBA" id="ARBA00022722"/>
    </source>
</evidence>
<name>A0A345D7Y5_9BURK</name>
<evidence type="ECO:0000256" key="2">
    <source>
        <dbReference type="ARBA" id="ARBA00022801"/>
    </source>
</evidence>
<evidence type="ECO:0000313" key="5">
    <source>
        <dbReference type="EMBL" id="AXF84473.1"/>
    </source>
</evidence>
<dbReference type="InterPro" id="IPR000026">
    <property type="entry name" value="N1-like"/>
</dbReference>
<evidence type="ECO:0000256" key="4">
    <source>
        <dbReference type="SAM" id="SignalP"/>
    </source>
</evidence>
<sequence>MKRIHGLSAVLGMVFTLGLVGACNAWQASHNQTSTSSSSSMGAVFGGASTSSGRSQDSQSSGASSGSKGASTYANTGSTAGGDYATIRFRSLPPEAQEVIGKIKARSDFPYRQDGQVFSNREGVLPAQARGYYHEYTVITPGAGNRGARRVIAGSGTTGDVATAGEYYYTADHYRTFNRVTE</sequence>
<evidence type="ECO:0000313" key="6">
    <source>
        <dbReference type="Proteomes" id="UP000252182"/>
    </source>
</evidence>
<evidence type="ECO:0000256" key="3">
    <source>
        <dbReference type="SAM" id="MobiDB-lite"/>
    </source>
</evidence>
<feature type="chain" id="PRO_5016732573" evidence="4">
    <location>
        <begin position="23"/>
        <end position="182"/>
    </location>
</feature>
<dbReference type="EC" id="3.1.27.3" evidence="5"/>
<dbReference type="Gene3D" id="3.10.450.30">
    <property type="entry name" value="Microbial ribonucleases"/>
    <property type="match status" value="1"/>
</dbReference>
<gene>
    <name evidence="5" type="primary">rnaSA</name>
    <name evidence="5" type="ORF">DTO96_100181</name>
</gene>
<feature type="region of interest" description="Disordered" evidence="3">
    <location>
        <begin position="31"/>
        <end position="75"/>
    </location>
</feature>
<dbReference type="Pfam" id="PF00545">
    <property type="entry name" value="Ribonuclease"/>
    <property type="match status" value="1"/>
</dbReference>
<protein>
    <submittedName>
        <fullName evidence="5">Guanyl-specific ribonuclease Sa</fullName>
        <ecNumber evidence="5">3.1.27.3</ecNumber>
    </submittedName>
</protein>
<proteinExistence type="predicted"/>
<feature type="compositionally biased region" description="Low complexity" evidence="3">
    <location>
        <begin position="47"/>
        <end position="71"/>
    </location>
</feature>
<reference evidence="6" key="1">
    <citation type="submission" date="2018-07" db="EMBL/GenBank/DDBJ databases">
        <authorList>
            <person name="Kim H."/>
        </authorList>
    </citation>
    <scope>NUCLEOTIDE SEQUENCE [LARGE SCALE GENOMIC DNA]</scope>
    <source>
        <strain evidence="6">F02</strain>
    </source>
</reference>